<dbReference type="Proteomes" id="UP001634747">
    <property type="component" value="Unassembled WGS sequence"/>
</dbReference>
<dbReference type="EMBL" id="JBJYXY010000001">
    <property type="protein sequence ID" value="MFN2974578.1"/>
    <property type="molecule type" value="Genomic_DNA"/>
</dbReference>
<feature type="coiled-coil region" evidence="1">
    <location>
        <begin position="338"/>
        <end position="389"/>
    </location>
</feature>
<comment type="caution">
    <text evidence="3">The sequence shown here is derived from an EMBL/GenBank/DDBJ whole genome shotgun (WGS) entry which is preliminary data.</text>
</comment>
<dbReference type="InterPro" id="IPR050445">
    <property type="entry name" value="Bact_polysacc_biosynth/exp"/>
</dbReference>
<sequence length="705" mass="78486">MNAAPGQTRLRQIVVEAIFRRGRLFAFLVLAIMAAVLAITVLIPRQYKSEAKLIVQNVRQATPLSATAPVHQTTQDDVSQSEINSEVDLLQSPMVAHMAVGAPVGGVQTNRAQQEIDRVAHHLKVDPVHQTNLINLSYTAHTADQANRELQRVIDSYFEARAGHSMGEGAATFFNGQLEAAQRQLDADQQALTAYGLKHDISDLDDEKKLQLQRVSSLQDQLALLDSQIAMQRTRSAHQEEQLQNTPARSRGMERTITNQYSQERLTTSLVDLENRRAELVRRYAPSDRQILELDDKIANTKLAISDAASKPAAENATEVNPVYQQLSTAVAMSQGELTGLQAQRSVLQHQFDQAQNRLDELEKSTTDVNALKRNLEQARTDYNLYAQRKADARISAELDKMKLFDVSLVQPPYSTGEPIRPRPVLYAVTGLVFALLFATVVVVYLDTSSGFLYTPGQLDNLTGTRTLATLADASTAPNADEINALEYRRLLYSIHKSMQERRLDPHGSSILPLYDSPHGEWPRGVIAQDAYVIAITSSVRHEGVSYVAEHLAHEAARQFGSQVAILDVREMLRRFEEDGTMRFGFALQEPGNYWVLANGTAPNAAWREIGPRGNFASRLCPWINRAREEMDLILLDCPSNVESTLASEVEPCVDGYVAVVSAGQVRKASVDQLSASLSDRRVPLLGYLLNRRTYPVPRWLHRLI</sequence>
<dbReference type="PANTHER" id="PTHR32309:SF13">
    <property type="entry name" value="FERRIC ENTEROBACTIN TRANSPORT PROTEIN FEPE"/>
    <property type="match status" value="1"/>
</dbReference>
<name>A0ABW9KGF6_9BACT</name>
<evidence type="ECO:0000256" key="2">
    <source>
        <dbReference type="SAM" id="Phobius"/>
    </source>
</evidence>
<keyword evidence="1" id="KW-0175">Coiled coil</keyword>
<gene>
    <name evidence="3" type="ORF">ACK2TP_02255</name>
</gene>
<accession>A0ABW9KGF6</accession>
<feature type="transmembrane region" description="Helical" evidence="2">
    <location>
        <begin position="24"/>
        <end position="43"/>
    </location>
</feature>
<evidence type="ECO:0000313" key="3">
    <source>
        <dbReference type="EMBL" id="MFN2974578.1"/>
    </source>
</evidence>
<dbReference type="Gene3D" id="3.40.50.300">
    <property type="entry name" value="P-loop containing nucleotide triphosphate hydrolases"/>
    <property type="match status" value="1"/>
</dbReference>
<keyword evidence="2" id="KW-0472">Membrane</keyword>
<reference evidence="3 4" key="1">
    <citation type="submission" date="2024-12" db="EMBL/GenBank/DDBJ databases">
        <authorList>
            <person name="Lee Y."/>
        </authorList>
    </citation>
    <scope>NUCLEOTIDE SEQUENCE [LARGE SCALE GENOMIC DNA]</scope>
    <source>
        <strain evidence="3 4">03SUJ4</strain>
    </source>
</reference>
<proteinExistence type="predicted"/>
<feature type="transmembrane region" description="Helical" evidence="2">
    <location>
        <begin position="425"/>
        <end position="446"/>
    </location>
</feature>
<keyword evidence="2" id="KW-0812">Transmembrane</keyword>
<dbReference type="SUPFAM" id="SSF52540">
    <property type="entry name" value="P-loop containing nucleoside triphosphate hydrolases"/>
    <property type="match status" value="1"/>
</dbReference>
<dbReference type="InterPro" id="IPR027417">
    <property type="entry name" value="P-loop_NTPase"/>
</dbReference>
<evidence type="ECO:0000313" key="4">
    <source>
        <dbReference type="Proteomes" id="UP001634747"/>
    </source>
</evidence>
<dbReference type="PANTHER" id="PTHR32309">
    <property type="entry name" value="TYROSINE-PROTEIN KINASE"/>
    <property type="match status" value="1"/>
</dbReference>
<keyword evidence="4" id="KW-1185">Reference proteome</keyword>
<protein>
    <submittedName>
        <fullName evidence="3">Exopolysaccharide transport family protein</fullName>
    </submittedName>
</protein>
<organism evidence="3 4">
    <name type="scientific">Terriglobus aquaticus</name>
    <dbReference type="NCBI Taxonomy" id="940139"/>
    <lineage>
        <taxon>Bacteria</taxon>
        <taxon>Pseudomonadati</taxon>
        <taxon>Acidobacteriota</taxon>
        <taxon>Terriglobia</taxon>
        <taxon>Terriglobales</taxon>
        <taxon>Acidobacteriaceae</taxon>
        <taxon>Terriglobus</taxon>
    </lineage>
</organism>
<keyword evidence="2" id="KW-1133">Transmembrane helix</keyword>
<dbReference type="RefSeq" id="WP_263413859.1">
    <property type="nucleotide sequence ID" value="NZ_BAABBH010000001.1"/>
</dbReference>
<evidence type="ECO:0000256" key="1">
    <source>
        <dbReference type="SAM" id="Coils"/>
    </source>
</evidence>